<sequence length="133" mass="15012">MVLKVEVAVGSLRKGYGSLKQTLWKFKPPTSPEPKGRVPHLWERYGNFKSTNNRPRNAARRNAGVDRTCRSRLGRGMLHGGRPGPIVHADREQPEEWRAEAGWGKPHIPIMTRLRNAGRRQVGADRTCQSRPG</sequence>
<evidence type="ECO:0000313" key="2">
    <source>
        <dbReference type="Proteomes" id="UP000076738"/>
    </source>
</evidence>
<organism evidence="1 2">
    <name type="scientific">Calocera viscosa (strain TUFC12733)</name>
    <dbReference type="NCBI Taxonomy" id="1330018"/>
    <lineage>
        <taxon>Eukaryota</taxon>
        <taxon>Fungi</taxon>
        <taxon>Dikarya</taxon>
        <taxon>Basidiomycota</taxon>
        <taxon>Agaricomycotina</taxon>
        <taxon>Dacrymycetes</taxon>
        <taxon>Dacrymycetales</taxon>
        <taxon>Dacrymycetaceae</taxon>
        <taxon>Calocera</taxon>
    </lineage>
</organism>
<reference evidence="1 2" key="1">
    <citation type="journal article" date="2016" name="Mol. Biol. Evol.">
        <title>Comparative Genomics of Early-Diverging Mushroom-Forming Fungi Provides Insights into the Origins of Lignocellulose Decay Capabilities.</title>
        <authorList>
            <person name="Nagy L.G."/>
            <person name="Riley R."/>
            <person name="Tritt A."/>
            <person name="Adam C."/>
            <person name="Daum C."/>
            <person name="Floudas D."/>
            <person name="Sun H."/>
            <person name="Yadav J.S."/>
            <person name="Pangilinan J."/>
            <person name="Larsson K.H."/>
            <person name="Matsuura K."/>
            <person name="Barry K."/>
            <person name="Labutti K."/>
            <person name="Kuo R."/>
            <person name="Ohm R.A."/>
            <person name="Bhattacharya S.S."/>
            <person name="Shirouzu T."/>
            <person name="Yoshinaga Y."/>
            <person name="Martin F.M."/>
            <person name="Grigoriev I.V."/>
            <person name="Hibbett D.S."/>
        </authorList>
    </citation>
    <scope>NUCLEOTIDE SEQUENCE [LARGE SCALE GENOMIC DNA]</scope>
    <source>
        <strain evidence="1 2">TUFC12733</strain>
    </source>
</reference>
<evidence type="ECO:0000313" key="1">
    <source>
        <dbReference type="EMBL" id="KZO95639.1"/>
    </source>
</evidence>
<gene>
    <name evidence="1" type="ORF">CALVIDRAFT_165236</name>
</gene>
<proteinExistence type="predicted"/>
<protein>
    <submittedName>
        <fullName evidence="1">Uncharacterized protein</fullName>
    </submittedName>
</protein>
<keyword evidence="2" id="KW-1185">Reference proteome</keyword>
<dbReference type="Proteomes" id="UP000076738">
    <property type="component" value="Unassembled WGS sequence"/>
</dbReference>
<name>A0A167LFJ2_CALVF</name>
<dbReference type="EMBL" id="KV417288">
    <property type="protein sequence ID" value="KZO95639.1"/>
    <property type="molecule type" value="Genomic_DNA"/>
</dbReference>
<accession>A0A167LFJ2</accession>
<dbReference type="AlphaFoldDB" id="A0A167LFJ2"/>